<evidence type="ECO:0000256" key="2">
    <source>
        <dbReference type="ARBA" id="ARBA00013006"/>
    </source>
</evidence>
<dbReference type="PRINTS" id="PR00412">
    <property type="entry name" value="EPOXHYDRLASE"/>
</dbReference>
<comment type="similarity">
    <text evidence="4">Belongs to the AB hydrolase superfamily. Epoxide hydrolase family.</text>
</comment>
<evidence type="ECO:0000313" key="10">
    <source>
        <dbReference type="EMBL" id="KAA8548956.1"/>
    </source>
</evidence>
<dbReference type="EC" id="3.3.2.10" evidence="2"/>
<accession>A0A5J5C1Z4</accession>
<dbReference type="EMBL" id="CM018031">
    <property type="protein sequence ID" value="KAA8548956.1"/>
    <property type="molecule type" value="Genomic_DNA"/>
</dbReference>
<evidence type="ECO:0000313" key="11">
    <source>
        <dbReference type="Proteomes" id="UP000325577"/>
    </source>
</evidence>
<organism evidence="10 11">
    <name type="scientific">Nyssa sinensis</name>
    <dbReference type="NCBI Taxonomy" id="561372"/>
    <lineage>
        <taxon>Eukaryota</taxon>
        <taxon>Viridiplantae</taxon>
        <taxon>Streptophyta</taxon>
        <taxon>Embryophyta</taxon>
        <taxon>Tracheophyta</taxon>
        <taxon>Spermatophyta</taxon>
        <taxon>Magnoliopsida</taxon>
        <taxon>eudicotyledons</taxon>
        <taxon>Gunneridae</taxon>
        <taxon>Pentapetalae</taxon>
        <taxon>asterids</taxon>
        <taxon>Cornales</taxon>
        <taxon>Nyssaceae</taxon>
        <taxon>Nyssa</taxon>
    </lineage>
</organism>
<keyword evidence="3" id="KW-0378">Hydrolase</keyword>
<dbReference type="SUPFAM" id="SSF53474">
    <property type="entry name" value="alpha/beta-Hydrolases"/>
    <property type="match status" value="2"/>
</dbReference>
<protein>
    <recommendedName>
        <fullName evidence="2">soluble epoxide hydrolase</fullName>
        <ecNumber evidence="2">3.3.2.10</ecNumber>
    </recommendedName>
</protein>
<evidence type="ECO:0000256" key="3">
    <source>
        <dbReference type="ARBA" id="ARBA00022801"/>
    </source>
</evidence>
<comment type="catalytic activity">
    <reaction evidence="7">
        <text>(24S)-24,25-epoxycucurbitadienol + H2O = (24R)-24,25-dihydroxycucurbitadienol</text>
        <dbReference type="Rhea" id="RHEA:81855"/>
        <dbReference type="ChEBI" id="CHEBI:15377"/>
        <dbReference type="ChEBI" id="CHEBI:229949"/>
        <dbReference type="ChEBI" id="CHEBI:229950"/>
    </reaction>
    <physiologicalReaction direction="left-to-right" evidence="7">
        <dbReference type="Rhea" id="RHEA:81856"/>
    </physiologicalReaction>
</comment>
<dbReference type="Gene3D" id="3.40.50.1820">
    <property type="entry name" value="alpha/beta hydrolase"/>
    <property type="match status" value="3"/>
</dbReference>
<dbReference type="InterPro" id="IPR000639">
    <property type="entry name" value="Epox_hydrolase-like"/>
</dbReference>
<comment type="catalytic activity">
    <reaction evidence="5">
        <text>an epoxide + H2O = an ethanediol</text>
        <dbReference type="Rhea" id="RHEA:19037"/>
        <dbReference type="ChEBI" id="CHEBI:15377"/>
        <dbReference type="ChEBI" id="CHEBI:32955"/>
        <dbReference type="ChEBI" id="CHEBI:140594"/>
        <dbReference type="EC" id="3.3.2.10"/>
    </reaction>
    <physiologicalReaction direction="left-to-right" evidence="5">
        <dbReference type="Rhea" id="RHEA:19038"/>
    </physiologicalReaction>
</comment>
<dbReference type="Pfam" id="PF00561">
    <property type="entry name" value="Abhydrolase_1"/>
    <property type="match status" value="2"/>
</dbReference>
<evidence type="ECO:0000256" key="4">
    <source>
        <dbReference type="ARBA" id="ARBA00038334"/>
    </source>
</evidence>
<dbReference type="Proteomes" id="UP000325577">
    <property type="component" value="Linkage Group LG0"/>
</dbReference>
<feature type="domain" description="AB hydrolase-1" evidence="9">
    <location>
        <begin position="25"/>
        <end position="93"/>
    </location>
</feature>
<comment type="pathway">
    <text evidence="1">Secondary metabolite biosynthesis; terpenoid biosynthesis.</text>
</comment>
<evidence type="ECO:0000256" key="1">
    <source>
        <dbReference type="ARBA" id="ARBA00004721"/>
    </source>
</evidence>
<evidence type="ECO:0000256" key="7">
    <source>
        <dbReference type="ARBA" id="ARBA00093212"/>
    </source>
</evidence>
<dbReference type="FunFam" id="3.40.50.1820:FF:000161">
    <property type="entry name" value="Epoxide hydrolase"/>
    <property type="match status" value="1"/>
</dbReference>
<evidence type="ECO:0000259" key="9">
    <source>
        <dbReference type="Pfam" id="PF00561"/>
    </source>
</evidence>
<dbReference type="PANTHER" id="PTHR43329">
    <property type="entry name" value="EPOXIDE HYDROLASE"/>
    <property type="match status" value="1"/>
</dbReference>
<keyword evidence="11" id="KW-1185">Reference proteome</keyword>
<dbReference type="InterPro" id="IPR029058">
    <property type="entry name" value="AB_hydrolase_fold"/>
</dbReference>
<comment type="function">
    <text evidence="6">Epoxide hydrolase involved in the biosynthesis of cucurbitacin and mogroside tetracyclic triterpene natural products (e.g. siamenoside I and mogrosides IV, V and VI). Cucurbitacins have cytotoxic properties and exhibit deterrent taste as a defense barrier against herbivores. Mogrosides are nonsugar highly oxygenated compounds used as high-intensity zero-calorie sweeteners; they also possess pharmacological properties such as regulating immunity, lowering blood sugar and lipid levels, protecting the liver, and acting as antioxidants and antitumor agents. Catalyzes the hydrolysis of aromatic epoxide-containing substrates, such as the conversion of 24,25-epoxycucurbitadienol to 24,25-dihydroxycucurbitadienol.</text>
</comment>
<sequence>MEGIEHKMVSVNGITMHVAEKGQGPLVLFIHGFPELWYSWRHQIVFLAAHGYRAVAPDLRGYGDTTGAPTSPAQYTTLHVVGDIVALLDAIAPEQEKVVKALVNLSVAFIPRNPTMKPLELFRAFYGSDYYICRFQEPGDIEAEFAKVGVKGVIKKLLTYRTPGPLYFPKGEGFRDSYDCPITLPSWLSEEDVDYYASKFEQSGFTGAVNYYRTLDLNWELTAPWTGAQLKVPVKFIVGDLDLAYHMKGMKEYIHNGGFQKDVPLLQEVVAIFEYYKTENDRRPVLFQASIFRDSHSTPEIHTLPGEFPLFTCTLKLERERESERDGGDRAQDDKCERHYNTHSSERSRSIGPNPSWPAHGYRAVAPDLRGYGDTTGAPTSAAQYTILHLVGDVVALLDAIVPEQDKMFVVGHDWGAFIGWHLCLFKPDRVKAFVSLSIAFIPRNPTAKLLDAFRALFGDDHYVCRFQEPGVIEAEFAHTGIRRVLKKFLTYSSPAQFYFPKGEGFGDSPDTPVMLPSWLSEEDVDYYASKYEQNGLTGGLNYYRAVDLNWELTAPWTGVQVKVPVKFTVGDLDWAYHIPGTKEYIHDGGFQKDVPLLQEVVVIEGATHFIQQEKADEINKHIYHFIQKF</sequence>
<proteinExistence type="inferred from homology"/>
<name>A0A5J5C1Z4_9ASTE</name>
<feature type="region of interest" description="Disordered" evidence="8">
    <location>
        <begin position="319"/>
        <end position="357"/>
    </location>
</feature>
<feature type="domain" description="AB hydrolase-1" evidence="9">
    <location>
        <begin position="359"/>
        <end position="460"/>
    </location>
</feature>
<evidence type="ECO:0000256" key="6">
    <source>
        <dbReference type="ARBA" id="ARBA00058358"/>
    </source>
</evidence>
<dbReference type="InterPro" id="IPR000073">
    <property type="entry name" value="AB_hydrolase_1"/>
</dbReference>
<reference evidence="10 11" key="1">
    <citation type="submission" date="2019-09" db="EMBL/GenBank/DDBJ databases">
        <title>A chromosome-level genome assembly of the Chinese tupelo Nyssa sinensis.</title>
        <authorList>
            <person name="Yang X."/>
            <person name="Kang M."/>
            <person name="Yang Y."/>
            <person name="Xiong H."/>
            <person name="Wang M."/>
            <person name="Zhang Z."/>
            <person name="Wang Z."/>
            <person name="Wu H."/>
            <person name="Ma T."/>
            <person name="Liu J."/>
            <person name="Xi Z."/>
        </authorList>
    </citation>
    <scope>NUCLEOTIDE SEQUENCE [LARGE SCALE GENOMIC DNA]</scope>
    <source>
        <strain evidence="10">J267</strain>
        <tissue evidence="10">Leaf</tissue>
    </source>
</reference>
<dbReference type="GO" id="GO:0004301">
    <property type="term" value="F:epoxide hydrolase activity"/>
    <property type="evidence" value="ECO:0007669"/>
    <property type="project" value="UniProtKB-EC"/>
</dbReference>
<gene>
    <name evidence="10" type="ORF">F0562_000640</name>
</gene>
<dbReference type="OrthoDB" id="7130006at2759"/>
<dbReference type="AlphaFoldDB" id="A0A5J5C1Z4"/>
<evidence type="ECO:0000256" key="8">
    <source>
        <dbReference type="SAM" id="MobiDB-lite"/>
    </source>
</evidence>
<evidence type="ECO:0000256" key="5">
    <source>
        <dbReference type="ARBA" id="ARBA00051067"/>
    </source>
</evidence>
<feature type="compositionally biased region" description="Basic and acidic residues" evidence="8">
    <location>
        <begin position="319"/>
        <end position="349"/>
    </location>
</feature>